<dbReference type="EMBL" id="CABWLC010000006">
    <property type="protein sequence ID" value="VXA82635.1"/>
    <property type="molecule type" value="Genomic_DNA"/>
</dbReference>
<name>A0A653KV27_AERVE</name>
<organism evidence="1 2">
    <name type="scientific">Aeromonas veronii</name>
    <dbReference type="NCBI Taxonomy" id="654"/>
    <lineage>
        <taxon>Bacteria</taxon>
        <taxon>Pseudomonadati</taxon>
        <taxon>Pseudomonadota</taxon>
        <taxon>Gammaproteobacteria</taxon>
        <taxon>Aeromonadales</taxon>
        <taxon>Aeromonadaceae</taxon>
        <taxon>Aeromonas</taxon>
    </lineage>
</organism>
<dbReference type="AlphaFoldDB" id="A0A653KV27"/>
<gene>
    <name evidence="1" type="ORF">AERO8C_140121</name>
</gene>
<proteinExistence type="predicted"/>
<protein>
    <submittedName>
        <fullName evidence="1">Uncharacterized protein</fullName>
    </submittedName>
</protein>
<evidence type="ECO:0000313" key="1">
    <source>
        <dbReference type="EMBL" id="VXA82635.1"/>
    </source>
</evidence>
<accession>A0A653KV27</accession>
<dbReference type="Proteomes" id="UP000439123">
    <property type="component" value="Unassembled WGS sequence"/>
</dbReference>
<sequence>MSQGAKHRIEMQKDWPVQYQGEKEHQQQIGLQYSEGYTHKQLLHTGLQRSGAAKPTKTTGPA</sequence>
<evidence type="ECO:0000313" key="2">
    <source>
        <dbReference type="Proteomes" id="UP000439123"/>
    </source>
</evidence>
<reference evidence="1 2" key="1">
    <citation type="submission" date="2019-10" db="EMBL/GenBank/DDBJ databases">
        <authorList>
            <person name="Karimi E."/>
        </authorList>
    </citation>
    <scope>NUCLEOTIDE SEQUENCE [LARGE SCALE GENOMIC DNA]</scope>
    <source>
        <strain evidence="1">Aeromonas sp. 8C</strain>
    </source>
</reference>